<keyword evidence="3" id="KW-1185">Reference proteome</keyword>
<sequence length="85" mass="9496">MVKSVRKSRIEIGLSVEEAAIKLGISVGYLSDIERAKRSVTAKRATEIASLYNSTVNELFIPVRYMSRYEEGESDARQGRLSCNP</sequence>
<dbReference type="SMART" id="SM00530">
    <property type="entry name" value="HTH_XRE"/>
    <property type="match status" value="1"/>
</dbReference>
<dbReference type="Proteomes" id="UP000829401">
    <property type="component" value="Chromosome"/>
</dbReference>
<accession>A0A9E6ZHK6</accession>
<protein>
    <submittedName>
        <fullName evidence="2">Helix-turn-helix transcriptional regulator</fullName>
    </submittedName>
</protein>
<dbReference type="PROSITE" id="PS50943">
    <property type="entry name" value="HTH_CROC1"/>
    <property type="match status" value="1"/>
</dbReference>
<dbReference type="Pfam" id="PF01381">
    <property type="entry name" value="HTH_3"/>
    <property type="match status" value="1"/>
</dbReference>
<dbReference type="Gene3D" id="1.10.260.40">
    <property type="entry name" value="lambda repressor-like DNA-binding domains"/>
    <property type="match status" value="1"/>
</dbReference>
<dbReference type="OrthoDB" id="2883494at2"/>
<proteinExistence type="predicted"/>
<reference evidence="3" key="1">
    <citation type="journal article" date="2022" name="G3 (Bethesda)">
        <title>Unveiling the complete genome sequence of Alicyclobacillus acidoterrestris DSM 3922T, a taint-producing strain.</title>
        <authorList>
            <person name="Leonardo I.C."/>
            <person name="Barreto Crespo M.T."/>
            <person name="Gaspar F.B."/>
        </authorList>
    </citation>
    <scope>NUCLEOTIDE SEQUENCE [LARGE SCALE GENOMIC DNA]</scope>
    <source>
        <strain evidence="3">DSM 3922</strain>
    </source>
</reference>
<name>A0A9E6ZHK6_ALIAG</name>
<dbReference type="EMBL" id="CP080467">
    <property type="protein sequence ID" value="UNO49018.1"/>
    <property type="molecule type" value="Genomic_DNA"/>
</dbReference>
<dbReference type="KEGG" id="aaco:K1I37_00125"/>
<dbReference type="InterPro" id="IPR001387">
    <property type="entry name" value="Cro/C1-type_HTH"/>
</dbReference>
<gene>
    <name evidence="2" type="ORF">K1I37_00125</name>
</gene>
<dbReference type="SUPFAM" id="SSF47413">
    <property type="entry name" value="lambda repressor-like DNA-binding domains"/>
    <property type="match status" value="1"/>
</dbReference>
<feature type="domain" description="HTH cro/C1-type" evidence="1">
    <location>
        <begin position="5"/>
        <end position="59"/>
    </location>
</feature>
<dbReference type="InterPro" id="IPR010982">
    <property type="entry name" value="Lambda_DNA-bd_dom_sf"/>
</dbReference>
<dbReference type="CDD" id="cd00093">
    <property type="entry name" value="HTH_XRE"/>
    <property type="match status" value="1"/>
</dbReference>
<evidence type="ECO:0000259" key="1">
    <source>
        <dbReference type="PROSITE" id="PS50943"/>
    </source>
</evidence>
<organism evidence="2 3">
    <name type="scientific">Alicyclobacillus acidoterrestris (strain ATCC 49025 / DSM 3922 / CIP 106132 / NCIMB 13137 / GD3B)</name>
    <dbReference type="NCBI Taxonomy" id="1356854"/>
    <lineage>
        <taxon>Bacteria</taxon>
        <taxon>Bacillati</taxon>
        <taxon>Bacillota</taxon>
        <taxon>Bacilli</taxon>
        <taxon>Bacillales</taxon>
        <taxon>Alicyclobacillaceae</taxon>
        <taxon>Alicyclobacillus</taxon>
    </lineage>
</organism>
<dbReference type="GO" id="GO:0003677">
    <property type="term" value="F:DNA binding"/>
    <property type="evidence" value="ECO:0007669"/>
    <property type="project" value="InterPro"/>
</dbReference>
<dbReference type="RefSeq" id="WP_081654296.1">
    <property type="nucleotide sequence ID" value="NZ_AURB01000197.1"/>
</dbReference>
<evidence type="ECO:0000313" key="3">
    <source>
        <dbReference type="Proteomes" id="UP000829401"/>
    </source>
</evidence>
<evidence type="ECO:0000313" key="2">
    <source>
        <dbReference type="EMBL" id="UNO49018.1"/>
    </source>
</evidence>
<dbReference type="AlphaFoldDB" id="A0A9E6ZHK6"/>